<protein>
    <submittedName>
        <fullName evidence="2">Uncharacterized protein</fullName>
    </submittedName>
</protein>
<comment type="caution">
    <text evidence="2">The sequence shown here is derived from an EMBL/GenBank/DDBJ whole genome shotgun (WGS) entry which is preliminary data.</text>
</comment>
<dbReference type="AlphaFoldDB" id="A0AAV4Q4F2"/>
<keyword evidence="3" id="KW-1185">Reference proteome</keyword>
<name>A0AAV4Q4F2_9ARAC</name>
<organism evidence="2 3">
    <name type="scientific">Caerostris darwini</name>
    <dbReference type="NCBI Taxonomy" id="1538125"/>
    <lineage>
        <taxon>Eukaryota</taxon>
        <taxon>Metazoa</taxon>
        <taxon>Ecdysozoa</taxon>
        <taxon>Arthropoda</taxon>
        <taxon>Chelicerata</taxon>
        <taxon>Arachnida</taxon>
        <taxon>Araneae</taxon>
        <taxon>Araneomorphae</taxon>
        <taxon>Entelegynae</taxon>
        <taxon>Araneoidea</taxon>
        <taxon>Araneidae</taxon>
        <taxon>Caerostris</taxon>
    </lineage>
</organism>
<dbReference type="Proteomes" id="UP001054837">
    <property type="component" value="Unassembled WGS sequence"/>
</dbReference>
<accession>A0AAV4Q4F2</accession>
<dbReference type="EMBL" id="BPLQ01003809">
    <property type="protein sequence ID" value="GIY03396.1"/>
    <property type="molecule type" value="Genomic_DNA"/>
</dbReference>
<reference evidence="2 3" key="1">
    <citation type="submission" date="2021-06" db="EMBL/GenBank/DDBJ databases">
        <title>Caerostris darwini draft genome.</title>
        <authorList>
            <person name="Kono N."/>
            <person name="Arakawa K."/>
        </authorList>
    </citation>
    <scope>NUCLEOTIDE SEQUENCE [LARGE SCALE GENOMIC DNA]</scope>
</reference>
<sequence length="98" mass="10746">MTVYNAGWRIIKGLPRKAPTSQESRACASTVVPESCQLPFHGPPATRYPGHFLQLLMVYPEFDSQHGDISGGGWSRGPSFPLRQPTPKSKEPPHPHAA</sequence>
<evidence type="ECO:0000256" key="1">
    <source>
        <dbReference type="SAM" id="MobiDB-lite"/>
    </source>
</evidence>
<proteinExistence type="predicted"/>
<gene>
    <name evidence="2" type="ORF">CDAR_266441</name>
</gene>
<evidence type="ECO:0000313" key="2">
    <source>
        <dbReference type="EMBL" id="GIY03396.1"/>
    </source>
</evidence>
<feature type="region of interest" description="Disordered" evidence="1">
    <location>
        <begin position="67"/>
        <end position="98"/>
    </location>
</feature>
<feature type="compositionally biased region" description="Basic and acidic residues" evidence="1">
    <location>
        <begin position="88"/>
        <end position="98"/>
    </location>
</feature>
<evidence type="ECO:0000313" key="3">
    <source>
        <dbReference type="Proteomes" id="UP001054837"/>
    </source>
</evidence>